<proteinExistence type="predicted"/>
<dbReference type="Gene3D" id="3.40.50.150">
    <property type="entry name" value="Vaccinia Virus protein VP39"/>
    <property type="match status" value="2"/>
</dbReference>
<dbReference type="Proteomes" id="UP000620327">
    <property type="component" value="Unassembled WGS sequence"/>
</dbReference>
<dbReference type="GO" id="GO:0032259">
    <property type="term" value="P:methylation"/>
    <property type="evidence" value="ECO:0007669"/>
    <property type="project" value="UniProtKB-KW"/>
</dbReference>
<evidence type="ECO:0000256" key="1">
    <source>
        <dbReference type="ARBA" id="ARBA00011900"/>
    </source>
</evidence>
<dbReference type="InterPro" id="IPR012327">
    <property type="entry name" value="MeTrfase_D12"/>
</dbReference>
<keyword evidence="3" id="KW-0808">Transferase</keyword>
<comment type="catalytic activity">
    <reaction evidence="5">
        <text>a 2'-deoxyadenosine in DNA + S-adenosyl-L-methionine = an N(6)-methyl-2'-deoxyadenosine in DNA + S-adenosyl-L-homocysteine + H(+)</text>
        <dbReference type="Rhea" id="RHEA:15197"/>
        <dbReference type="Rhea" id="RHEA-COMP:12418"/>
        <dbReference type="Rhea" id="RHEA-COMP:12419"/>
        <dbReference type="ChEBI" id="CHEBI:15378"/>
        <dbReference type="ChEBI" id="CHEBI:57856"/>
        <dbReference type="ChEBI" id="CHEBI:59789"/>
        <dbReference type="ChEBI" id="CHEBI:90615"/>
        <dbReference type="ChEBI" id="CHEBI:90616"/>
        <dbReference type="EC" id="2.1.1.72"/>
    </reaction>
</comment>
<evidence type="ECO:0000256" key="3">
    <source>
        <dbReference type="ARBA" id="ARBA00022679"/>
    </source>
</evidence>
<dbReference type="Pfam" id="PF02086">
    <property type="entry name" value="MethyltransfD12"/>
    <property type="match status" value="1"/>
</dbReference>
<evidence type="ECO:0000256" key="2">
    <source>
        <dbReference type="ARBA" id="ARBA00022603"/>
    </source>
</evidence>
<dbReference type="SUPFAM" id="SSF53335">
    <property type="entry name" value="S-adenosyl-L-methionine-dependent methyltransferases"/>
    <property type="match status" value="1"/>
</dbReference>
<feature type="region of interest" description="Disordered" evidence="6">
    <location>
        <begin position="327"/>
        <end position="346"/>
    </location>
</feature>
<dbReference type="GO" id="GO:0009307">
    <property type="term" value="P:DNA restriction-modification system"/>
    <property type="evidence" value="ECO:0007669"/>
    <property type="project" value="InterPro"/>
</dbReference>
<dbReference type="EMBL" id="JACOQI010000011">
    <property type="protein sequence ID" value="MBC5770931.1"/>
    <property type="molecule type" value="Genomic_DNA"/>
</dbReference>
<dbReference type="InterPro" id="IPR002052">
    <property type="entry name" value="DNA_methylase_N6_adenine_CS"/>
</dbReference>
<organism evidence="7 8">
    <name type="scientific">Dysosmobacter segnis</name>
    <dbReference type="NCBI Taxonomy" id="2763042"/>
    <lineage>
        <taxon>Bacteria</taxon>
        <taxon>Bacillati</taxon>
        <taxon>Bacillota</taxon>
        <taxon>Clostridia</taxon>
        <taxon>Eubacteriales</taxon>
        <taxon>Oscillospiraceae</taxon>
        <taxon>Dysosmobacter</taxon>
    </lineage>
</organism>
<dbReference type="PRINTS" id="PR00505">
    <property type="entry name" value="D12N6MTFRASE"/>
</dbReference>
<evidence type="ECO:0000313" key="7">
    <source>
        <dbReference type="EMBL" id="MBC5770931.1"/>
    </source>
</evidence>
<dbReference type="PANTHER" id="PTHR30481:SF4">
    <property type="entry name" value="SITE-SPECIFIC DNA-METHYLTRANSFERASE (ADENINE-SPECIFIC)"/>
    <property type="match status" value="1"/>
</dbReference>
<evidence type="ECO:0000313" key="8">
    <source>
        <dbReference type="Proteomes" id="UP000620327"/>
    </source>
</evidence>
<dbReference type="InterPro" id="IPR029063">
    <property type="entry name" value="SAM-dependent_MTases_sf"/>
</dbReference>
<sequence length="346" mass="39938">MGRPDMAKPPFPWIGGKEKIAPYILQTFPAKLAQYVEPFGGSGAVLLALPQDPSRLDIYNDLDAELVNLYSCIKECSNVLLRELKFLPIHSRRLFEYYRDFVAHKEVYYQNVQAEIACLGDRSCFTEEQAGELLPIFQERLALFDVKRAAAYYLAIRGSFSATVTSFGVKGMDVENLLKLFPPVSARLKDVPLENKNALQLIRERDREDGLIYADPPYVKTERIYRIVGKTRHFRKFHVRLWQVLSACKGYVVLSYNDCSFIRKLYRDWYILSFQRGNPLSQKKGASFGELILTNYDPRPYMTRQLNLFDESLGEWELKLVHIPNHPPRRKESPAGCRASNQNLLQ</sequence>
<name>A0A923S7R6_9FIRM</name>
<evidence type="ECO:0000256" key="5">
    <source>
        <dbReference type="ARBA" id="ARBA00047942"/>
    </source>
</evidence>
<keyword evidence="8" id="KW-1185">Reference proteome</keyword>
<protein>
    <recommendedName>
        <fullName evidence="1">site-specific DNA-methyltransferase (adenine-specific)</fullName>
        <ecNumber evidence="1">2.1.1.72</ecNumber>
    </recommendedName>
</protein>
<comment type="caution">
    <text evidence="7">The sequence shown here is derived from an EMBL/GenBank/DDBJ whole genome shotgun (WGS) entry which is preliminary data.</text>
</comment>
<dbReference type="AlphaFoldDB" id="A0A923S7R6"/>
<dbReference type="GO" id="GO:0009007">
    <property type="term" value="F:site-specific DNA-methyltransferase (adenine-specific) activity"/>
    <property type="evidence" value="ECO:0007669"/>
    <property type="project" value="UniProtKB-EC"/>
</dbReference>
<reference evidence="7" key="1">
    <citation type="submission" date="2020-08" db="EMBL/GenBank/DDBJ databases">
        <title>Genome public.</title>
        <authorList>
            <person name="Liu C."/>
            <person name="Sun Q."/>
        </authorList>
    </citation>
    <scope>NUCLEOTIDE SEQUENCE</scope>
    <source>
        <strain evidence="7">BX15</strain>
    </source>
</reference>
<dbReference type="PANTHER" id="PTHR30481">
    <property type="entry name" value="DNA ADENINE METHYLASE"/>
    <property type="match status" value="1"/>
</dbReference>
<evidence type="ECO:0000256" key="4">
    <source>
        <dbReference type="ARBA" id="ARBA00022691"/>
    </source>
</evidence>
<dbReference type="GO" id="GO:0043565">
    <property type="term" value="F:sequence-specific DNA binding"/>
    <property type="evidence" value="ECO:0007669"/>
    <property type="project" value="TreeGrafter"/>
</dbReference>
<dbReference type="PROSITE" id="PS00092">
    <property type="entry name" value="N6_MTASE"/>
    <property type="match status" value="1"/>
</dbReference>
<gene>
    <name evidence="7" type="ORF">H8Z83_11470</name>
</gene>
<evidence type="ECO:0000256" key="6">
    <source>
        <dbReference type="SAM" id="MobiDB-lite"/>
    </source>
</evidence>
<dbReference type="GO" id="GO:1904047">
    <property type="term" value="F:S-adenosyl-L-methionine binding"/>
    <property type="evidence" value="ECO:0007669"/>
    <property type="project" value="TreeGrafter"/>
</dbReference>
<dbReference type="EC" id="2.1.1.72" evidence="1"/>
<keyword evidence="4" id="KW-0949">S-adenosyl-L-methionine</keyword>
<keyword evidence="2 7" id="KW-0489">Methyltransferase</keyword>
<accession>A0A923S7R6</accession>
<dbReference type="GO" id="GO:0006298">
    <property type="term" value="P:mismatch repair"/>
    <property type="evidence" value="ECO:0007669"/>
    <property type="project" value="TreeGrafter"/>
</dbReference>